<protein>
    <submittedName>
        <fullName evidence="2">Transcriptional regulator</fullName>
    </submittedName>
</protein>
<accession>A0A1I7WN73</accession>
<dbReference type="WBParaSite" id="Hba_06532">
    <property type="protein sequence ID" value="Hba_06532"/>
    <property type="gene ID" value="Hba_06532"/>
</dbReference>
<sequence length="76" mass="8657">MLALESIPKSVIKVEIRNQLYEGSLSRQLWTAIDERGQENFVKLAIKKQLLRMLNNLLTTSNDMLVEDISAPTVLD</sequence>
<organism evidence="1 2">
    <name type="scientific">Heterorhabditis bacteriophora</name>
    <name type="common">Entomopathogenic nematode worm</name>
    <dbReference type="NCBI Taxonomy" id="37862"/>
    <lineage>
        <taxon>Eukaryota</taxon>
        <taxon>Metazoa</taxon>
        <taxon>Ecdysozoa</taxon>
        <taxon>Nematoda</taxon>
        <taxon>Chromadorea</taxon>
        <taxon>Rhabditida</taxon>
        <taxon>Rhabditina</taxon>
        <taxon>Rhabditomorpha</taxon>
        <taxon>Strongyloidea</taxon>
        <taxon>Heterorhabditidae</taxon>
        <taxon>Heterorhabditis</taxon>
    </lineage>
</organism>
<evidence type="ECO:0000313" key="1">
    <source>
        <dbReference type="Proteomes" id="UP000095283"/>
    </source>
</evidence>
<dbReference type="Proteomes" id="UP000095283">
    <property type="component" value="Unplaced"/>
</dbReference>
<evidence type="ECO:0000313" key="2">
    <source>
        <dbReference type="WBParaSite" id="Hba_06532"/>
    </source>
</evidence>
<name>A0A1I7WN73_HETBA</name>
<reference evidence="2" key="1">
    <citation type="submission" date="2016-11" db="UniProtKB">
        <authorList>
            <consortium name="WormBaseParasite"/>
        </authorList>
    </citation>
    <scope>IDENTIFICATION</scope>
</reference>
<keyword evidence="1" id="KW-1185">Reference proteome</keyword>
<proteinExistence type="predicted"/>
<dbReference type="AlphaFoldDB" id="A0A1I7WN73"/>